<dbReference type="GO" id="GO:0005886">
    <property type="term" value="C:plasma membrane"/>
    <property type="evidence" value="ECO:0007669"/>
    <property type="project" value="UniProtKB-SubCell"/>
</dbReference>
<dbReference type="Pfam" id="PF12019">
    <property type="entry name" value="GspH"/>
    <property type="match status" value="1"/>
</dbReference>
<keyword evidence="13" id="KW-1185">Reference proteome</keyword>
<dbReference type="STRING" id="489703.SAMN04488038_10668"/>
<comment type="similarity">
    <text evidence="9">Belongs to the GSP H family.</text>
</comment>
<accession>A0A1H9FQZ5</accession>
<evidence type="ECO:0000313" key="13">
    <source>
        <dbReference type="Proteomes" id="UP000199233"/>
    </source>
</evidence>
<dbReference type="GO" id="GO:0015628">
    <property type="term" value="P:protein secretion by the type II secretion system"/>
    <property type="evidence" value="ECO:0007669"/>
    <property type="project" value="InterPro"/>
</dbReference>
<organism evidence="12 13">
    <name type="scientific">Solimonas aquatica</name>
    <dbReference type="NCBI Taxonomy" id="489703"/>
    <lineage>
        <taxon>Bacteria</taxon>
        <taxon>Pseudomonadati</taxon>
        <taxon>Pseudomonadota</taxon>
        <taxon>Gammaproteobacteria</taxon>
        <taxon>Nevskiales</taxon>
        <taxon>Nevskiaceae</taxon>
        <taxon>Solimonas</taxon>
    </lineage>
</organism>
<reference evidence="12 13" key="1">
    <citation type="submission" date="2016-10" db="EMBL/GenBank/DDBJ databases">
        <authorList>
            <person name="de Groot N.N."/>
        </authorList>
    </citation>
    <scope>NUCLEOTIDE SEQUENCE [LARGE SCALE GENOMIC DNA]</scope>
    <source>
        <strain evidence="12 13">DSM 25927</strain>
    </source>
</reference>
<gene>
    <name evidence="12" type="ORF">SAMN04488038_10668</name>
</gene>
<evidence type="ECO:0000256" key="5">
    <source>
        <dbReference type="ARBA" id="ARBA00022519"/>
    </source>
</evidence>
<evidence type="ECO:0000256" key="7">
    <source>
        <dbReference type="ARBA" id="ARBA00022989"/>
    </source>
</evidence>
<dbReference type="AlphaFoldDB" id="A0A1H9FQZ5"/>
<proteinExistence type="inferred from homology"/>
<evidence type="ECO:0000256" key="4">
    <source>
        <dbReference type="ARBA" id="ARBA00022481"/>
    </source>
</evidence>
<keyword evidence="6" id="KW-0812">Transmembrane</keyword>
<protein>
    <recommendedName>
        <fullName evidence="2">Type II secretion system protein H</fullName>
    </recommendedName>
    <alternativeName>
        <fullName evidence="10">General secretion pathway protein H</fullName>
    </alternativeName>
</protein>
<evidence type="ECO:0000256" key="3">
    <source>
        <dbReference type="ARBA" id="ARBA00022475"/>
    </source>
</evidence>
<keyword evidence="7" id="KW-1133">Transmembrane helix</keyword>
<dbReference type="EMBL" id="FOFS01000006">
    <property type="protein sequence ID" value="SEQ40350.1"/>
    <property type="molecule type" value="Genomic_DNA"/>
</dbReference>
<comment type="subcellular location">
    <subcellularLocation>
        <location evidence="1">Cell inner membrane</location>
        <topology evidence="1">Single-pass membrane protein</topology>
    </subcellularLocation>
</comment>
<dbReference type="GO" id="GO:0015627">
    <property type="term" value="C:type II protein secretion system complex"/>
    <property type="evidence" value="ECO:0007669"/>
    <property type="project" value="InterPro"/>
</dbReference>
<dbReference type="Proteomes" id="UP000199233">
    <property type="component" value="Unassembled WGS sequence"/>
</dbReference>
<evidence type="ECO:0000259" key="11">
    <source>
        <dbReference type="Pfam" id="PF12019"/>
    </source>
</evidence>
<keyword evidence="3" id="KW-1003">Cell membrane</keyword>
<name>A0A1H9FQZ5_9GAMM</name>
<evidence type="ECO:0000256" key="9">
    <source>
        <dbReference type="ARBA" id="ARBA00025772"/>
    </source>
</evidence>
<dbReference type="InterPro" id="IPR045584">
    <property type="entry name" value="Pilin-like"/>
</dbReference>
<evidence type="ECO:0000256" key="8">
    <source>
        <dbReference type="ARBA" id="ARBA00023136"/>
    </source>
</evidence>
<keyword evidence="8" id="KW-0472">Membrane</keyword>
<dbReference type="SUPFAM" id="SSF54523">
    <property type="entry name" value="Pili subunits"/>
    <property type="match status" value="1"/>
</dbReference>
<sequence length="166" mass="17624">MIELLVGLALLSLLASLGLPAYTHLLRELRSDSEAQLLLGLLQLARAEALQRNRNVLLCKASGSACSSSGGWEQGLLMFVDANGNSRYDAADVLLRAEQPLSRRSQINGNGALASRISLNSLGRCSVAGTLTILPLGADGERRAIVLSTTRSPRSCQPDRVPSDCP</sequence>
<evidence type="ECO:0000313" key="12">
    <source>
        <dbReference type="EMBL" id="SEQ40350.1"/>
    </source>
</evidence>
<evidence type="ECO:0000256" key="1">
    <source>
        <dbReference type="ARBA" id="ARBA00004377"/>
    </source>
</evidence>
<keyword evidence="5" id="KW-0997">Cell inner membrane</keyword>
<keyword evidence="4" id="KW-0488">Methylation</keyword>
<evidence type="ECO:0000256" key="2">
    <source>
        <dbReference type="ARBA" id="ARBA00021549"/>
    </source>
</evidence>
<evidence type="ECO:0000256" key="10">
    <source>
        <dbReference type="ARBA" id="ARBA00030775"/>
    </source>
</evidence>
<dbReference type="InterPro" id="IPR022346">
    <property type="entry name" value="T2SS_GspH"/>
</dbReference>
<feature type="domain" description="General secretion pathway GspH" evidence="11">
    <location>
        <begin position="34"/>
        <end position="149"/>
    </location>
</feature>
<dbReference type="Gene3D" id="3.55.40.10">
    <property type="entry name" value="minor pseudopilin epsh domain"/>
    <property type="match status" value="1"/>
</dbReference>
<evidence type="ECO:0000256" key="6">
    <source>
        <dbReference type="ARBA" id="ARBA00022692"/>
    </source>
</evidence>